<dbReference type="PRINTS" id="PR00180">
    <property type="entry name" value="CRETINALDHBP"/>
</dbReference>
<dbReference type="SMART" id="SM01100">
    <property type="entry name" value="CRAL_TRIO_N"/>
    <property type="match status" value="1"/>
</dbReference>
<dbReference type="SUPFAM" id="SSF46938">
    <property type="entry name" value="CRAL/TRIO N-terminal domain"/>
    <property type="match status" value="1"/>
</dbReference>
<dbReference type="InterPro" id="IPR011074">
    <property type="entry name" value="CRAL/TRIO_N_dom"/>
</dbReference>
<dbReference type="AlphaFoldDB" id="A0A0D0VBF1"/>
<dbReference type="InterPro" id="IPR051026">
    <property type="entry name" value="PI/PC_transfer"/>
</dbReference>
<dbReference type="Proteomes" id="UP000053392">
    <property type="component" value="Unassembled WGS sequence"/>
</dbReference>
<dbReference type="HOGENOM" id="CLU_014001_0_1_1"/>
<protein>
    <submittedName>
        <fullName evidence="2">Unplaced genomic scaffold supercont1.4, whole genome shotgun sequence</fullName>
    </submittedName>
</protein>
<gene>
    <name evidence="2" type="ORF">I313_02266</name>
</gene>
<organism evidence="2 3">
    <name type="scientific">Cryptococcus deuterogattii Ram5</name>
    <dbReference type="NCBI Taxonomy" id="1296110"/>
    <lineage>
        <taxon>Eukaryota</taxon>
        <taxon>Fungi</taxon>
        <taxon>Dikarya</taxon>
        <taxon>Basidiomycota</taxon>
        <taxon>Agaricomycotina</taxon>
        <taxon>Tremellomycetes</taxon>
        <taxon>Tremellales</taxon>
        <taxon>Cryptococcaceae</taxon>
        <taxon>Cryptococcus</taxon>
        <taxon>Cryptococcus gattii species complex</taxon>
    </lineage>
</organism>
<sequence length="273" mass="31446">MATTDFLSGHPGHLSEAQQSTLEAFRTELLSSGLIPAEGDKEAFVQRIGYDRFDDNTLLRFLRARKFDIPKAKIMWEANEKWRKEFGADDIAANGFDYPEYEQVAQYYPQYYHKSDKDGRPVYIEQLGKLDIPKLYALTTQERQLKRLVSEYEKFLRDRCPACSKEVGHLVETSCTILDLYNAGISSFYKVKDYVSAASNIGQNYYPETMGHMFIINAPYLFSTVWSLIKPWLDEATVRKIHILGKSYKTELQQYIPAENLPVELGGTSWMAE</sequence>
<dbReference type="PANTHER" id="PTHR45657">
    <property type="entry name" value="CRAL-TRIO DOMAIN-CONTAINING PROTEIN YKL091C-RELATED"/>
    <property type="match status" value="1"/>
</dbReference>
<dbReference type="PANTHER" id="PTHR45657:SF1">
    <property type="entry name" value="CRAL-TRIO DOMAIN-CONTAINING PROTEIN YKL091C-RELATED"/>
    <property type="match status" value="1"/>
</dbReference>
<dbReference type="SMART" id="SM00516">
    <property type="entry name" value="SEC14"/>
    <property type="match status" value="1"/>
</dbReference>
<reference evidence="2 3" key="1">
    <citation type="submission" date="2015-01" db="EMBL/GenBank/DDBJ databases">
        <title>The Genome Sequence of Cryptococcus gattii Ram5.</title>
        <authorList>
            <consortium name="The Broad Institute Genomics Platform"/>
            <person name="Cuomo C."/>
            <person name="Litvintseva A."/>
            <person name="Chen Y."/>
            <person name="Heitman J."/>
            <person name="Sun S."/>
            <person name="Springer D."/>
            <person name="Dromer F."/>
            <person name="Young S."/>
            <person name="Zeng Q."/>
            <person name="Gargeya S."/>
            <person name="Abouelleil A."/>
            <person name="Alvarado L."/>
            <person name="Chapman S.B."/>
            <person name="Gainer-Dewar J."/>
            <person name="Goldberg J."/>
            <person name="Griggs A."/>
            <person name="Gujja S."/>
            <person name="Hansen M."/>
            <person name="Howarth C."/>
            <person name="Imamovic A."/>
            <person name="Larimer J."/>
            <person name="Murphy C."/>
            <person name="Naylor J."/>
            <person name="Pearson M."/>
            <person name="Priest M."/>
            <person name="Roberts A."/>
            <person name="Saif S."/>
            <person name="Shea T."/>
            <person name="Sykes S."/>
            <person name="Wortman J."/>
            <person name="Nusbaum C."/>
            <person name="Birren B."/>
        </authorList>
    </citation>
    <scope>NUCLEOTIDE SEQUENCE [LARGE SCALE GENOMIC DNA]</scope>
    <source>
        <strain evidence="2 3">Ram5</strain>
    </source>
</reference>
<dbReference type="OrthoDB" id="1434354at2759"/>
<dbReference type="Pfam" id="PF00650">
    <property type="entry name" value="CRAL_TRIO"/>
    <property type="match status" value="1"/>
</dbReference>
<dbReference type="Pfam" id="PF03765">
    <property type="entry name" value="CRAL_TRIO_N"/>
    <property type="match status" value="1"/>
</dbReference>
<dbReference type="InterPro" id="IPR036273">
    <property type="entry name" value="CRAL/TRIO_N_dom_sf"/>
</dbReference>
<evidence type="ECO:0000313" key="3">
    <source>
        <dbReference type="Proteomes" id="UP000053392"/>
    </source>
</evidence>
<dbReference type="Gene3D" id="3.40.525.10">
    <property type="entry name" value="CRAL-TRIO lipid binding domain"/>
    <property type="match status" value="1"/>
</dbReference>
<dbReference type="Gene3D" id="1.10.8.20">
    <property type="entry name" value="N-terminal domain of phosphatidylinositol transfer protein sec14p"/>
    <property type="match status" value="1"/>
</dbReference>
<dbReference type="CDD" id="cd00170">
    <property type="entry name" value="SEC14"/>
    <property type="match status" value="1"/>
</dbReference>
<dbReference type="SUPFAM" id="SSF52087">
    <property type="entry name" value="CRAL/TRIO domain"/>
    <property type="match status" value="1"/>
</dbReference>
<feature type="domain" description="CRAL-TRIO" evidence="1">
    <location>
        <begin position="100"/>
        <end position="273"/>
    </location>
</feature>
<keyword evidence="3" id="KW-1185">Reference proteome</keyword>
<dbReference type="InterPro" id="IPR001251">
    <property type="entry name" value="CRAL-TRIO_dom"/>
</dbReference>
<dbReference type="EMBL" id="KN847899">
    <property type="protein sequence ID" value="KIR42100.1"/>
    <property type="molecule type" value="Genomic_DNA"/>
</dbReference>
<evidence type="ECO:0000259" key="1">
    <source>
        <dbReference type="PROSITE" id="PS50191"/>
    </source>
</evidence>
<dbReference type="PROSITE" id="PS50191">
    <property type="entry name" value="CRAL_TRIO"/>
    <property type="match status" value="1"/>
</dbReference>
<evidence type="ECO:0000313" key="2">
    <source>
        <dbReference type="EMBL" id="KIR42100.1"/>
    </source>
</evidence>
<proteinExistence type="predicted"/>
<accession>A0A0D0VBF1</accession>
<dbReference type="InterPro" id="IPR036865">
    <property type="entry name" value="CRAL-TRIO_dom_sf"/>
</dbReference>
<name>A0A0D0VBF1_9TREE</name>